<dbReference type="AlphaFoldDB" id="B6H486"/>
<feature type="region of interest" description="Disordered" evidence="1">
    <location>
        <begin position="134"/>
        <end position="153"/>
    </location>
</feature>
<feature type="compositionally biased region" description="Polar residues" evidence="1">
    <location>
        <begin position="211"/>
        <end position="224"/>
    </location>
</feature>
<dbReference type="Proteomes" id="UP000000724">
    <property type="component" value="Contig Pc00c13"/>
</dbReference>
<evidence type="ECO:0000313" key="2">
    <source>
        <dbReference type="EMBL" id="CAP91870.1"/>
    </source>
</evidence>
<proteinExistence type="predicted"/>
<dbReference type="GeneID" id="8311538"/>
<dbReference type="VEuPathDB" id="FungiDB:PCH_Pc13g08010"/>
<organism evidence="2 3">
    <name type="scientific">Penicillium rubens (strain ATCC 28089 / DSM 1075 / NRRL 1951 / Wisconsin 54-1255)</name>
    <name type="common">Penicillium chrysogenum</name>
    <dbReference type="NCBI Taxonomy" id="500485"/>
    <lineage>
        <taxon>Eukaryota</taxon>
        <taxon>Fungi</taxon>
        <taxon>Dikarya</taxon>
        <taxon>Ascomycota</taxon>
        <taxon>Pezizomycotina</taxon>
        <taxon>Eurotiomycetes</taxon>
        <taxon>Eurotiomycetidae</taxon>
        <taxon>Eurotiales</taxon>
        <taxon>Aspergillaceae</taxon>
        <taxon>Penicillium</taxon>
        <taxon>Penicillium chrysogenum species complex</taxon>
    </lineage>
</organism>
<dbReference type="OrthoDB" id="4330748at2759"/>
<dbReference type="EMBL" id="AM920428">
    <property type="protein sequence ID" value="CAP91870.1"/>
    <property type="molecule type" value="Genomic_DNA"/>
</dbReference>
<accession>B6H486</accession>
<feature type="compositionally biased region" description="Basic and acidic residues" evidence="1">
    <location>
        <begin position="234"/>
        <end position="252"/>
    </location>
</feature>
<evidence type="ECO:0000313" key="3">
    <source>
        <dbReference type="Proteomes" id="UP000000724"/>
    </source>
</evidence>
<dbReference type="HOGENOM" id="CLU_927821_0_0_1"/>
<evidence type="ECO:0000256" key="1">
    <source>
        <dbReference type="SAM" id="MobiDB-lite"/>
    </source>
</evidence>
<protein>
    <submittedName>
        <fullName evidence="2">Uncharacterized protein</fullName>
    </submittedName>
</protein>
<reference evidence="2 3" key="1">
    <citation type="journal article" date="2008" name="Nat. Biotechnol.">
        <title>Genome sequencing and analysis of the filamentous fungus Penicillium chrysogenum.</title>
        <authorList>
            <person name="van den Berg M.A."/>
            <person name="Albang R."/>
            <person name="Albermann K."/>
            <person name="Badger J.H."/>
            <person name="Daran J.-M."/>
            <person name="Driessen A.J.M."/>
            <person name="Garcia-Estrada C."/>
            <person name="Fedorova N.D."/>
            <person name="Harris D.M."/>
            <person name="Heijne W.H.M."/>
            <person name="Joardar V.S."/>
            <person name="Kiel J.A.K.W."/>
            <person name="Kovalchuk A."/>
            <person name="Martin J.F."/>
            <person name="Nierman W.C."/>
            <person name="Nijland J.G."/>
            <person name="Pronk J.T."/>
            <person name="Roubos J.A."/>
            <person name="van der Klei I.J."/>
            <person name="van Peij N.N.M.E."/>
            <person name="Veenhuis M."/>
            <person name="von Doehren H."/>
            <person name="Wagner C."/>
            <person name="Wortman J.R."/>
            <person name="Bovenberg R.A.L."/>
        </authorList>
    </citation>
    <scope>NUCLEOTIDE SEQUENCE [LARGE SCALE GENOMIC DNA]</scope>
    <source>
        <strain evidence="3">ATCC 28089 / DSM 1075 / NRRL 1951 / Wisconsin 54-1255</strain>
    </source>
</reference>
<gene>
    <name evidence="2" type="ORF">Pc13g08010</name>
    <name evidence="2" type="ORF">PCH_Pc13g08010</name>
</gene>
<feature type="region of interest" description="Disordered" evidence="1">
    <location>
        <begin position="207"/>
        <end position="300"/>
    </location>
</feature>
<sequence length="300" mass="33106">MSSTHKPEKTANLVKALGLTPSQAEHLLLGYLCMQKPEASGRINVTPSSARTVFTKARRRLEKWEENRTAGMAYKGSDEADEAEQDVATETAHADNRYHRSCGFESNITVPQQASFYQQPLPNQLTVTPVRMLPTKAIPTTSSPKKKPELGDSTASEMKMIMASVLCIVGRLDTEKLGKLTGNKRKSAASRFPSIKRKLEKMFEEGLDTLDGQNDPNAKETSPANVRAKKRREKVIEEQQKPEVNIKVELKPGESTSTDSKSKVKDESGQSIDSPVKVESDSDSAESVDTSFKIKLEPIN</sequence>
<dbReference type="OMA" id="KWEENRT"/>
<keyword evidence="3" id="KW-1185">Reference proteome</keyword>
<dbReference type="KEGG" id="pcs:N7525_003369"/>
<name>B6H486_PENRW</name>